<dbReference type="Proteomes" id="UP000675781">
    <property type="component" value="Unassembled WGS sequence"/>
</dbReference>
<dbReference type="Gene3D" id="3.90.79.10">
    <property type="entry name" value="Nucleoside Triphosphate Pyrophosphohydrolase"/>
    <property type="match status" value="1"/>
</dbReference>
<dbReference type="InterPro" id="IPR015797">
    <property type="entry name" value="NUDIX_hydrolase-like_dom_sf"/>
</dbReference>
<evidence type="ECO:0000256" key="9">
    <source>
        <dbReference type="ARBA" id="ARBA00023204"/>
    </source>
</evidence>
<keyword evidence="3" id="KW-0515">Mutator protein</keyword>
<protein>
    <recommendedName>
        <fullName evidence="11">8-oxo-dGTP diphosphatase</fullName>
        <ecNumber evidence="11">3.6.1.55</ecNumber>
    </recommendedName>
</protein>
<evidence type="ECO:0000256" key="10">
    <source>
        <dbReference type="ARBA" id="ARBA00035861"/>
    </source>
</evidence>
<proteinExistence type="inferred from homology"/>
<accession>A0A941INX8</accession>
<dbReference type="PANTHER" id="PTHR47707:SF1">
    <property type="entry name" value="NUDIX HYDROLASE FAMILY PROTEIN"/>
    <property type="match status" value="1"/>
</dbReference>
<dbReference type="EMBL" id="JAGSOG010000060">
    <property type="protein sequence ID" value="MBR7834479.1"/>
    <property type="molecule type" value="Genomic_DNA"/>
</dbReference>
<keyword evidence="4" id="KW-0235">DNA replication</keyword>
<dbReference type="AlphaFoldDB" id="A0A941INX8"/>
<comment type="catalytic activity">
    <reaction evidence="10">
        <text>8-oxo-dGTP + H2O = 8-oxo-dGMP + diphosphate + H(+)</text>
        <dbReference type="Rhea" id="RHEA:31575"/>
        <dbReference type="ChEBI" id="CHEBI:15377"/>
        <dbReference type="ChEBI" id="CHEBI:15378"/>
        <dbReference type="ChEBI" id="CHEBI:33019"/>
        <dbReference type="ChEBI" id="CHEBI:63224"/>
        <dbReference type="ChEBI" id="CHEBI:77896"/>
        <dbReference type="EC" id="3.6.1.55"/>
    </reaction>
</comment>
<keyword evidence="14" id="KW-1185">Reference proteome</keyword>
<keyword evidence="9" id="KW-0234">DNA repair</keyword>
<dbReference type="SUPFAM" id="SSF55811">
    <property type="entry name" value="Nudix"/>
    <property type="match status" value="1"/>
</dbReference>
<dbReference type="GO" id="GO:0006260">
    <property type="term" value="P:DNA replication"/>
    <property type="evidence" value="ECO:0007669"/>
    <property type="project" value="UniProtKB-KW"/>
</dbReference>
<dbReference type="RefSeq" id="WP_212529000.1">
    <property type="nucleotide sequence ID" value="NZ_JAGSOG010000060.1"/>
</dbReference>
<feature type="domain" description="Nudix hydrolase" evidence="12">
    <location>
        <begin position="13"/>
        <end position="151"/>
    </location>
</feature>
<dbReference type="GO" id="GO:0046872">
    <property type="term" value="F:metal ion binding"/>
    <property type="evidence" value="ECO:0007669"/>
    <property type="project" value="UniProtKB-KW"/>
</dbReference>
<keyword evidence="6" id="KW-0227">DNA damage</keyword>
<reference evidence="13" key="1">
    <citation type="submission" date="2021-04" db="EMBL/GenBank/DDBJ databases">
        <title>Genome based classification of Actinospica acidithermotolerans sp. nov., an actinobacterium isolated from an Indonesian hot spring.</title>
        <authorList>
            <person name="Kusuma A.B."/>
            <person name="Putra K.E."/>
            <person name="Nafisah S."/>
            <person name="Loh J."/>
            <person name="Nouioui I."/>
            <person name="Goodfellow M."/>
        </authorList>
    </citation>
    <scope>NUCLEOTIDE SEQUENCE</scope>
    <source>
        <strain evidence="13">CSCA 57</strain>
    </source>
</reference>
<dbReference type="InterPro" id="IPR000086">
    <property type="entry name" value="NUDIX_hydrolase_dom"/>
</dbReference>
<keyword evidence="7" id="KW-0378">Hydrolase</keyword>
<evidence type="ECO:0000259" key="12">
    <source>
        <dbReference type="PROSITE" id="PS51462"/>
    </source>
</evidence>
<dbReference type="PANTHER" id="PTHR47707">
    <property type="entry name" value="8-OXO-DGTP DIPHOSPHATASE"/>
    <property type="match status" value="1"/>
</dbReference>
<dbReference type="EC" id="3.6.1.55" evidence="11"/>
<evidence type="ECO:0000256" key="5">
    <source>
        <dbReference type="ARBA" id="ARBA00022723"/>
    </source>
</evidence>
<sequence>MTRTSAAHERDRPEQRAVVAAVIERDGRFLAARRTAPPALAGRWEFPGGKTEPGEDDPAALRRECREELGVEIAVGPQVGPVYLVPGGTFEVRTYRAVLVAGEPAPIESHDELRWLVPGSPEVRELDWLEGDYVILDALEGVDRQDPESAADSALIRPNG</sequence>
<evidence type="ECO:0000256" key="11">
    <source>
        <dbReference type="ARBA" id="ARBA00038905"/>
    </source>
</evidence>
<dbReference type="CDD" id="cd03425">
    <property type="entry name" value="NUDIX_MutT_NudA_like"/>
    <property type="match status" value="1"/>
</dbReference>
<dbReference type="PRINTS" id="PR00502">
    <property type="entry name" value="NUDIXFAMILY"/>
</dbReference>
<dbReference type="PROSITE" id="PS51462">
    <property type="entry name" value="NUDIX"/>
    <property type="match status" value="1"/>
</dbReference>
<evidence type="ECO:0000256" key="3">
    <source>
        <dbReference type="ARBA" id="ARBA00022457"/>
    </source>
</evidence>
<dbReference type="GO" id="GO:0044715">
    <property type="term" value="F:8-oxo-dGDP phosphatase activity"/>
    <property type="evidence" value="ECO:0007669"/>
    <property type="project" value="TreeGrafter"/>
</dbReference>
<dbReference type="GO" id="GO:0035539">
    <property type="term" value="F:8-oxo-7,8-dihydrodeoxyguanosine triphosphate pyrophosphatase activity"/>
    <property type="evidence" value="ECO:0007669"/>
    <property type="project" value="UniProtKB-EC"/>
</dbReference>
<dbReference type="GO" id="GO:0008413">
    <property type="term" value="F:8-oxo-7,8-dihydroguanosine triphosphate pyrophosphatase activity"/>
    <property type="evidence" value="ECO:0007669"/>
    <property type="project" value="TreeGrafter"/>
</dbReference>
<evidence type="ECO:0000256" key="6">
    <source>
        <dbReference type="ARBA" id="ARBA00022763"/>
    </source>
</evidence>
<evidence type="ECO:0000256" key="4">
    <source>
        <dbReference type="ARBA" id="ARBA00022705"/>
    </source>
</evidence>
<evidence type="ECO:0000313" key="14">
    <source>
        <dbReference type="Proteomes" id="UP000675781"/>
    </source>
</evidence>
<comment type="similarity">
    <text evidence="2">Belongs to the Nudix hydrolase family.</text>
</comment>
<keyword evidence="8" id="KW-0460">Magnesium</keyword>
<name>A0A941INX8_9ACTN</name>
<evidence type="ECO:0000256" key="8">
    <source>
        <dbReference type="ARBA" id="ARBA00022842"/>
    </source>
</evidence>
<evidence type="ECO:0000256" key="7">
    <source>
        <dbReference type="ARBA" id="ARBA00022801"/>
    </source>
</evidence>
<gene>
    <name evidence="13" type="ORF">KDL01_14485</name>
</gene>
<dbReference type="InterPro" id="IPR047127">
    <property type="entry name" value="MutT-like"/>
</dbReference>
<organism evidence="13 14">
    <name type="scientific">Actinospica durhamensis</name>
    <dbReference type="NCBI Taxonomy" id="1508375"/>
    <lineage>
        <taxon>Bacteria</taxon>
        <taxon>Bacillati</taxon>
        <taxon>Actinomycetota</taxon>
        <taxon>Actinomycetes</taxon>
        <taxon>Catenulisporales</taxon>
        <taxon>Actinospicaceae</taxon>
        <taxon>Actinospica</taxon>
    </lineage>
</organism>
<dbReference type="InterPro" id="IPR020476">
    <property type="entry name" value="Nudix_hydrolase"/>
</dbReference>
<keyword evidence="5" id="KW-0479">Metal-binding</keyword>
<comment type="caution">
    <text evidence="13">The sequence shown here is derived from an EMBL/GenBank/DDBJ whole genome shotgun (WGS) entry which is preliminary data.</text>
</comment>
<dbReference type="GO" id="GO:0006281">
    <property type="term" value="P:DNA repair"/>
    <property type="evidence" value="ECO:0007669"/>
    <property type="project" value="UniProtKB-KW"/>
</dbReference>
<dbReference type="GO" id="GO:0044716">
    <property type="term" value="F:8-oxo-GDP phosphatase activity"/>
    <property type="evidence" value="ECO:0007669"/>
    <property type="project" value="TreeGrafter"/>
</dbReference>
<comment type="cofactor">
    <cofactor evidence="1">
        <name>Mg(2+)</name>
        <dbReference type="ChEBI" id="CHEBI:18420"/>
    </cofactor>
</comment>
<evidence type="ECO:0000256" key="2">
    <source>
        <dbReference type="ARBA" id="ARBA00005582"/>
    </source>
</evidence>
<evidence type="ECO:0000313" key="13">
    <source>
        <dbReference type="EMBL" id="MBR7834479.1"/>
    </source>
</evidence>
<dbReference type="Pfam" id="PF00293">
    <property type="entry name" value="NUDIX"/>
    <property type="match status" value="1"/>
</dbReference>
<evidence type="ECO:0000256" key="1">
    <source>
        <dbReference type="ARBA" id="ARBA00001946"/>
    </source>
</evidence>